<dbReference type="Pfam" id="PF16177">
    <property type="entry name" value="ACAS_N"/>
    <property type="match status" value="1"/>
</dbReference>
<accession>A0A364L3M2</accession>
<dbReference type="GeneID" id="63795643"/>
<dbReference type="AlphaFoldDB" id="A0A364L3M2"/>
<evidence type="ECO:0000256" key="1">
    <source>
        <dbReference type="ARBA" id="ARBA00006432"/>
    </source>
</evidence>
<evidence type="ECO:0000259" key="2">
    <source>
        <dbReference type="Pfam" id="PF00501"/>
    </source>
</evidence>
<comment type="caution">
    <text evidence="4">The sequence shown here is derived from an EMBL/GenBank/DDBJ whole genome shotgun (WGS) entry which is preliminary data.</text>
</comment>
<dbReference type="EMBL" id="MIKG01000012">
    <property type="protein sequence ID" value="RAO70415.1"/>
    <property type="molecule type" value="Genomic_DNA"/>
</dbReference>
<dbReference type="Pfam" id="PF00501">
    <property type="entry name" value="AMP-binding"/>
    <property type="match status" value="1"/>
</dbReference>
<gene>
    <name evidence="4" type="ORF">BHQ10_006427</name>
</gene>
<feature type="domain" description="AMP-dependent synthetase/ligase" evidence="2">
    <location>
        <begin position="75"/>
        <end position="127"/>
    </location>
</feature>
<dbReference type="Proteomes" id="UP000249363">
    <property type="component" value="Unassembled WGS sequence"/>
</dbReference>
<reference evidence="4 5" key="1">
    <citation type="journal article" date="2017" name="Biotechnol. Biofuels">
        <title>Differential beta-glucosidase expression as a function of carbon source availability in Talaromyces amestolkiae: a genomic and proteomic approach.</title>
        <authorList>
            <person name="de Eugenio L.I."/>
            <person name="Mendez-Liter J.A."/>
            <person name="Nieto-Dominguez M."/>
            <person name="Alonso L."/>
            <person name="Gil-Munoz J."/>
            <person name="Barriuso J."/>
            <person name="Prieto A."/>
            <person name="Martinez M.J."/>
        </authorList>
    </citation>
    <scope>NUCLEOTIDE SEQUENCE [LARGE SCALE GENOMIC DNA]</scope>
    <source>
        <strain evidence="4 5">CIB</strain>
    </source>
</reference>
<dbReference type="STRING" id="1196081.A0A364L3M2"/>
<dbReference type="PANTHER" id="PTHR43347:SF3">
    <property type="entry name" value="ACYL-COA SYNTHETASE SHORT-CHAIN FAMILY MEMBER 3, MITOCHONDRIAL"/>
    <property type="match status" value="1"/>
</dbReference>
<dbReference type="OrthoDB" id="4540666at2759"/>
<feature type="domain" description="Acetyl-coenzyme A synthetase N-terminal" evidence="3">
    <location>
        <begin position="10"/>
        <end position="68"/>
    </location>
</feature>
<evidence type="ECO:0000313" key="4">
    <source>
        <dbReference type="EMBL" id="RAO70415.1"/>
    </source>
</evidence>
<dbReference type="InterPro" id="IPR000873">
    <property type="entry name" value="AMP-dep_synth/lig_dom"/>
</dbReference>
<keyword evidence="5" id="KW-1185">Reference proteome</keyword>
<dbReference type="PANTHER" id="PTHR43347">
    <property type="entry name" value="ACYL-COA SYNTHETASE"/>
    <property type="match status" value="1"/>
</dbReference>
<comment type="similarity">
    <text evidence="1">Belongs to the ATP-dependent AMP-binding enzyme family.</text>
</comment>
<organism evidence="4 5">
    <name type="scientific">Talaromyces amestolkiae</name>
    <dbReference type="NCBI Taxonomy" id="1196081"/>
    <lineage>
        <taxon>Eukaryota</taxon>
        <taxon>Fungi</taxon>
        <taxon>Dikarya</taxon>
        <taxon>Ascomycota</taxon>
        <taxon>Pezizomycotina</taxon>
        <taxon>Eurotiomycetes</taxon>
        <taxon>Eurotiomycetidae</taxon>
        <taxon>Eurotiales</taxon>
        <taxon>Trichocomaceae</taxon>
        <taxon>Talaromyces</taxon>
        <taxon>Talaromyces sect. Talaromyces</taxon>
    </lineage>
</organism>
<dbReference type="InterPro" id="IPR032387">
    <property type="entry name" value="ACAS_N"/>
</dbReference>
<dbReference type="RefSeq" id="XP_040734931.1">
    <property type="nucleotide sequence ID" value="XM_040879012.1"/>
</dbReference>
<dbReference type="InterPro" id="IPR042099">
    <property type="entry name" value="ANL_N_sf"/>
</dbReference>
<protein>
    <submittedName>
        <fullName evidence="4">Uncharacterized protein</fullName>
    </submittedName>
</protein>
<name>A0A364L3M2_TALAM</name>
<dbReference type="SUPFAM" id="SSF56801">
    <property type="entry name" value="Acetyl-CoA synthetase-like"/>
    <property type="match status" value="1"/>
</dbReference>
<proteinExistence type="inferred from homology"/>
<sequence length="128" mass="14936">MTHYIQDFVHELSLRDPEAFWSKQAENLYWHKMPSRALSQNMKEVANDASYQHWSWFQDGEFSTTYNCVDRHVKAGRGNDIAIIWESPVTKTTETYSYRQLLEQVELFAGVLPEEGVKKGDTVVIYSI</sequence>
<evidence type="ECO:0000313" key="5">
    <source>
        <dbReference type="Proteomes" id="UP000249363"/>
    </source>
</evidence>
<dbReference type="GO" id="GO:0050218">
    <property type="term" value="F:propionate-CoA ligase activity"/>
    <property type="evidence" value="ECO:0007669"/>
    <property type="project" value="TreeGrafter"/>
</dbReference>
<dbReference type="Gene3D" id="3.40.50.12780">
    <property type="entry name" value="N-terminal domain of ligase-like"/>
    <property type="match status" value="1"/>
</dbReference>
<evidence type="ECO:0000259" key="3">
    <source>
        <dbReference type="Pfam" id="PF16177"/>
    </source>
</evidence>